<evidence type="ECO:0000259" key="4">
    <source>
        <dbReference type="Pfam" id="PF00892"/>
    </source>
</evidence>
<dbReference type="PANTHER" id="PTHR22911">
    <property type="entry name" value="ACYL-MALONYL CONDENSING ENZYME-RELATED"/>
    <property type="match status" value="1"/>
</dbReference>
<feature type="transmembrane region" description="Helical" evidence="3">
    <location>
        <begin position="37"/>
        <end position="55"/>
    </location>
</feature>
<dbReference type="InterPro" id="IPR000620">
    <property type="entry name" value="EamA_dom"/>
</dbReference>
<keyword evidence="3" id="KW-1133">Transmembrane helix</keyword>
<keyword evidence="3" id="KW-0812">Transmembrane</keyword>
<protein>
    <submittedName>
        <fullName evidence="5">EamA family transporter</fullName>
    </submittedName>
</protein>
<dbReference type="AlphaFoldDB" id="A0AAN6B4L1"/>
<feature type="transmembrane region" description="Helical" evidence="3">
    <location>
        <begin position="241"/>
        <end position="261"/>
    </location>
</feature>
<dbReference type="RefSeq" id="WP_151581034.1">
    <property type="nucleotide sequence ID" value="NZ_WBPI01000027.1"/>
</dbReference>
<dbReference type="GO" id="GO:0016020">
    <property type="term" value="C:membrane"/>
    <property type="evidence" value="ECO:0007669"/>
    <property type="project" value="InterPro"/>
</dbReference>
<keyword evidence="3" id="KW-0472">Membrane</keyword>
<accession>A0AAN6B4L1</accession>
<evidence type="ECO:0000256" key="3">
    <source>
        <dbReference type="SAM" id="Phobius"/>
    </source>
</evidence>
<evidence type="ECO:0000313" key="6">
    <source>
        <dbReference type="Proteomes" id="UP000461739"/>
    </source>
</evidence>
<dbReference type="EMBL" id="WBPI01000027">
    <property type="protein sequence ID" value="KAB2446124.1"/>
    <property type="molecule type" value="Genomic_DNA"/>
</dbReference>
<evidence type="ECO:0000256" key="1">
    <source>
        <dbReference type="ARBA" id="ARBA00004127"/>
    </source>
</evidence>
<dbReference type="InterPro" id="IPR037185">
    <property type="entry name" value="EmrE-like"/>
</dbReference>
<feature type="domain" description="EamA" evidence="4">
    <location>
        <begin position="150"/>
        <end position="282"/>
    </location>
</feature>
<comment type="similarity">
    <text evidence="2">Belongs to the EamA transporter family.</text>
</comment>
<dbReference type="Proteomes" id="UP000461739">
    <property type="component" value="Unassembled WGS sequence"/>
</dbReference>
<comment type="caution">
    <text evidence="5">The sequence shown here is derived from an EMBL/GenBank/DDBJ whole genome shotgun (WGS) entry which is preliminary data.</text>
</comment>
<reference evidence="5 6" key="1">
    <citation type="submission" date="2019-10" db="EMBL/GenBank/DDBJ databases">
        <title>Bacillus from the desert of Cuatro Cinegas, Coahuila.</title>
        <authorList>
            <person name="Olmedo-Alvarez G."/>
            <person name="Saldana S."/>
            <person name="Barcelo D."/>
        </authorList>
    </citation>
    <scope>NUCLEOTIDE SEQUENCE [LARGE SCALE GENOMIC DNA]</scope>
    <source>
        <strain evidence="5 6">CH316_11T</strain>
    </source>
</reference>
<feature type="transmembrane region" description="Helical" evidence="3">
    <location>
        <begin position="123"/>
        <end position="140"/>
    </location>
</feature>
<feature type="transmembrane region" description="Helical" evidence="3">
    <location>
        <begin position="67"/>
        <end position="86"/>
    </location>
</feature>
<organism evidence="5 6">
    <name type="scientific">Bacillus cereus</name>
    <dbReference type="NCBI Taxonomy" id="1396"/>
    <lineage>
        <taxon>Bacteria</taxon>
        <taxon>Bacillati</taxon>
        <taxon>Bacillota</taxon>
        <taxon>Bacilli</taxon>
        <taxon>Bacillales</taxon>
        <taxon>Bacillaceae</taxon>
        <taxon>Bacillus</taxon>
        <taxon>Bacillus cereus group</taxon>
    </lineage>
</organism>
<evidence type="ECO:0000313" key="5">
    <source>
        <dbReference type="EMBL" id="KAB2446124.1"/>
    </source>
</evidence>
<gene>
    <name evidence="5" type="ORF">F8165_28915</name>
</gene>
<dbReference type="Pfam" id="PF00892">
    <property type="entry name" value="EamA"/>
    <property type="match status" value="1"/>
</dbReference>
<dbReference type="SUPFAM" id="SSF103481">
    <property type="entry name" value="Multidrug resistance efflux transporter EmrE"/>
    <property type="match status" value="2"/>
</dbReference>
<comment type="subcellular location">
    <subcellularLocation>
        <location evidence="1">Endomembrane system</location>
        <topology evidence="1">Multi-pass membrane protein</topology>
    </subcellularLocation>
</comment>
<name>A0AAN6B4L1_BACCE</name>
<feature type="transmembrane region" description="Helical" evidence="3">
    <location>
        <begin position="267"/>
        <end position="287"/>
    </location>
</feature>
<feature type="transmembrane region" description="Helical" evidence="3">
    <location>
        <begin position="152"/>
        <end position="170"/>
    </location>
</feature>
<feature type="transmembrane region" description="Helical" evidence="3">
    <location>
        <begin position="182"/>
        <end position="202"/>
    </location>
</feature>
<feature type="transmembrane region" description="Helical" evidence="3">
    <location>
        <begin position="92"/>
        <end position="111"/>
    </location>
</feature>
<evidence type="ECO:0000256" key="2">
    <source>
        <dbReference type="ARBA" id="ARBA00007362"/>
    </source>
</evidence>
<dbReference type="PANTHER" id="PTHR22911:SF137">
    <property type="entry name" value="SOLUTE CARRIER FAMILY 35 MEMBER G2-RELATED"/>
    <property type="match status" value="1"/>
</dbReference>
<feature type="transmembrane region" description="Helical" evidence="3">
    <location>
        <begin position="214"/>
        <end position="234"/>
    </location>
</feature>
<proteinExistence type="inferred from homology"/>
<sequence length="313" mass="33765">MEKIKFSLLVLLGASSYGVLSSILKVGFLNGFSFHELLGGQYVFGWFGLLLFVLLFSRHKISRNNVFSLLVVGTTMSITSIFYGYSIKEIPASIAVILLFQSTWIGVLIEAVVSKTFPSREKLLSILVLFLGTLFASGIIEGVGQHITLKGVIYGLLAAIVFALYIFASGRVATAVPTYSKSFLMTTGAALLVCLIYPPSFLIDGTLQAGLWKYTVFLGIFGVVVPVICFSSGVPKVGTGLGTILGAAELPVAIMASITLVHERVSLLQLFGVFCILIGVFIPQVLIMQKEKKQSIKQGTVSAYKEKSTLPLD</sequence>